<proteinExistence type="predicted"/>
<name>A0ABU5N0P3_9BACT</name>
<keyword evidence="1" id="KW-0732">Signal</keyword>
<dbReference type="SUPFAM" id="SSF75005">
    <property type="entry name" value="Arabinanase/levansucrase/invertase"/>
    <property type="match status" value="2"/>
</dbReference>
<evidence type="ECO:0000313" key="3">
    <source>
        <dbReference type="Proteomes" id="UP001290861"/>
    </source>
</evidence>
<dbReference type="Gene3D" id="2.115.10.20">
    <property type="entry name" value="Glycosyl hydrolase domain, family 43"/>
    <property type="match status" value="1"/>
</dbReference>
<keyword evidence="2" id="KW-0378">Hydrolase</keyword>
<dbReference type="EMBL" id="JARVCO010000012">
    <property type="protein sequence ID" value="MDZ8120012.1"/>
    <property type="molecule type" value="Genomic_DNA"/>
</dbReference>
<accession>A0ABU5N0P3</accession>
<dbReference type="GO" id="GO:0016787">
    <property type="term" value="F:hydrolase activity"/>
    <property type="evidence" value="ECO:0007669"/>
    <property type="project" value="UniProtKB-KW"/>
</dbReference>
<gene>
    <name evidence="2" type="ORF">P9H32_15380</name>
</gene>
<dbReference type="InterPro" id="IPR023296">
    <property type="entry name" value="Glyco_hydro_beta-prop_sf"/>
</dbReference>
<dbReference type="CDD" id="cd08994">
    <property type="entry name" value="GH43_62_32_68_117_130-like"/>
    <property type="match status" value="1"/>
</dbReference>
<feature type="chain" id="PRO_5047023446" evidence="1">
    <location>
        <begin position="24"/>
        <end position="601"/>
    </location>
</feature>
<reference evidence="2 3" key="1">
    <citation type="journal article" date="2024" name="Appl. Environ. Microbiol.">
        <title>Pontiella agarivorans sp. nov., a novel marine anaerobic bacterium capable of degrading macroalgal polysaccharides and fixing nitrogen.</title>
        <authorList>
            <person name="Liu N."/>
            <person name="Kivenson V."/>
            <person name="Peng X."/>
            <person name="Cui Z."/>
            <person name="Lankiewicz T.S."/>
            <person name="Gosselin K.M."/>
            <person name="English C.J."/>
            <person name="Blair E.M."/>
            <person name="O'Malley M.A."/>
            <person name="Valentine D.L."/>
        </authorList>
    </citation>
    <scope>NUCLEOTIDE SEQUENCE [LARGE SCALE GENOMIC DNA]</scope>
    <source>
        <strain evidence="2 3">NLcol2</strain>
    </source>
</reference>
<sequence>MNQRKLTVTGSLLAVGLAVVSHADVVDFGAAKQYPVGRAIAQNRNWKSSAADEVFTGSEKGMVIAAEKSSAFSLIQYAHPISVPKVGDAVTVSIDFTYDQVKKKYEQEVIRIGVGNGSSRLMATFNRKGWGDYDSIGMEGYAEGIVLFKPNIGFKDNAAVGTSDPLKLSMTLTRAEGNVWNIVVILKNRKPGSNWSKRWEKQGLTFESGNTDELFGLIQAGASDENSGVVNRVVSRFEINTDPAPAAPQKTWNGVDFRTYILPMQPQGPLVSEGIWGEDILPRDPKNGLEDTSMKNWCYWDGSIVKDDAGKYHMYASRWTQTVPHSLGWKENSKGMHAVSDNIMGPYKDMGLTWPQWKEGLGHNVVGLRMFDGRYAMVTSDRTRGEVFVSDGPDGPFELLGEIKVDPNGFNPGLARYDGGKGNMSNVMIIPRNDGRYMIVARSTAVMISEDGILGPYKIMSDRVYKDMPEIPQTRMEDPTAWFSGGMYHMLVNHWPGKTTYHFSSKDGIHDWKYRGIAYRKDEALFRYPDGTVDEWYIVQRPTAYTEDGHITHFNFSVIDVTKGGDRGNDQHGSKIIVVPFDGEAFDRDMQAVVAAEEAGE</sequence>
<protein>
    <submittedName>
        <fullName evidence="2">Glycoside hydrolase family protein</fullName>
    </submittedName>
</protein>
<feature type="signal peptide" evidence="1">
    <location>
        <begin position="1"/>
        <end position="23"/>
    </location>
</feature>
<comment type="caution">
    <text evidence="2">The sequence shown here is derived from an EMBL/GenBank/DDBJ whole genome shotgun (WGS) entry which is preliminary data.</text>
</comment>
<keyword evidence="3" id="KW-1185">Reference proteome</keyword>
<dbReference type="RefSeq" id="WP_322609791.1">
    <property type="nucleotide sequence ID" value="NZ_JARVCO010000012.1"/>
</dbReference>
<evidence type="ECO:0000313" key="2">
    <source>
        <dbReference type="EMBL" id="MDZ8120012.1"/>
    </source>
</evidence>
<organism evidence="2 3">
    <name type="scientific">Pontiella agarivorans</name>
    <dbReference type="NCBI Taxonomy" id="3038953"/>
    <lineage>
        <taxon>Bacteria</taxon>
        <taxon>Pseudomonadati</taxon>
        <taxon>Kiritimatiellota</taxon>
        <taxon>Kiritimatiellia</taxon>
        <taxon>Kiritimatiellales</taxon>
        <taxon>Pontiellaceae</taxon>
        <taxon>Pontiella</taxon>
    </lineage>
</organism>
<dbReference type="Proteomes" id="UP001290861">
    <property type="component" value="Unassembled WGS sequence"/>
</dbReference>
<evidence type="ECO:0000256" key="1">
    <source>
        <dbReference type="SAM" id="SignalP"/>
    </source>
</evidence>